<accession>A0AAD4FGH7</accession>
<dbReference type="CDD" id="cd13246">
    <property type="entry name" value="PH_Scd1"/>
    <property type="match status" value="1"/>
</dbReference>
<dbReference type="PANTHER" id="PTHR47339:SF1">
    <property type="entry name" value="CELL DIVISION CONTROL PROTEIN 24"/>
    <property type="match status" value="1"/>
</dbReference>
<dbReference type="Pfam" id="PF15411">
    <property type="entry name" value="PH_10"/>
    <property type="match status" value="1"/>
</dbReference>
<feature type="region of interest" description="Disordered" evidence="1">
    <location>
        <begin position="712"/>
        <end position="785"/>
    </location>
</feature>
<dbReference type="InterPro" id="IPR035899">
    <property type="entry name" value="DBL_dom_sf"/>
</dbReference>
<dbReference type="FunFam" id="3.10.20.90:FF:000176">
    <property type="entry name" value="Rho guanyl nucleotide exchange factor"/>
    <property type="match status" value="1"/>
</dbReference>
<dbReference type="Pfam" id="PF00564">
    <property type="entry name" value="PB1"/>
    <property type="match status" value="1"/>
</dbReference>
<dbReference type="Pfam" id="PF00621">
    <property type="entry name" value="RhoGEF"/>
    <property type="match status" value="1"/>
</dbReference>
<organism evidence="4 5">
    <name type="scientific">Alternaria panax</name>
    <dbReference type="NCBI Taxonomy" id="48097"/>
    <lineage>
        <taxon>Eukaryota</taxon>
        <taxon>Fungi</taxon>
        <taxon>Dikarya</taxon>
        <taxon>Ascomycota</taxon>
        <taxon>Pezizomycotina</taxon>
        <taxon>Dothideomycetes</taxon>
        <taxon>Pleosporomycetidae</taxon>
        <taxon>Pleosporales</taxon>
        <taxon>Pleosporineae</taxon>
        <taxon>Pleosporaceae</taxon>
        <taxon>Alternaria</taxon>
        <taxon>Alternaria sect. Panax</taxon>
    </lineage>
</organism>
<evidence type="ECO:0000259" key="2">
    <source>
        <dbReference type="PROSITE" id="PS50010"/>
    </source>
</evidence>
<feature type="region of interest" description="Disordered" evidence="1">
    <location>
        <begin position="842"/>
        <end position="861"/>
    </location>
</feature>
<dbReference type="SUPFAM" id="SSF48065">
    <property type="entry name" value="DBL homology domain (DH-domain)"/>
    <property type="match status" value="1"/>
</dbReference>
<dbReference type="EMBL" id="JAANER010000005">
    <property type="protein sequence ID" value="KAG9188960.1"/>
    <property type="molecule type" value="Genomic_DNA"/>
</dbReference>
<dbReference type="Proteomes" id="UP001199106">
    <property type="component" value="Unassembled WGS sequence"/>
</dbReference>
<evidence type="ECO:0008006" key="6">
    <source>
        <dbReference type="Google" id="ProtNLM"/>
    </source>
</evidence>
<proteinExistence type="predicted"/>
<dbReference type="GO" id="GO:0005737">
    <property type="term" value="C:cytoplasm"/>
    <property type="evidence" value="ECO:0007669"/>
    <property type="project" value="TreeGrafter"/>
</dbReference>
<feature type="compositionally biased region" description="Polar residues" evidence="1">
    <location>
        <begin position="901"/>
        <end position="923"/>
    </location>
</feature>
<protein>
    <recommendedName>
        <fullName evidence="6">Rho guanine nucleotide exchange factor scd1</fullName>
    </recommendedName>
</protein>
<evidence type="ECO:0000256" key="1">
    <source>
        <dbReference type="SAM" id="MobiDB-lite"/>
    </source>
</evidence>
<dbReference type="GO" id="GO:0005634">
    <property type="term" value="C:nucleus"/>
    <property type="evidence" value="ECO:0007669"/>
    <property type="project" value="TreeGrafter"/>
</dbReference>
<dbReference type="GO" id="GO:0043332">
    <property type="term" value="C:mating projection tip"/>
    <property type="evidence" value="ECO:0007669"/>
    <property type="project" value="TreeGrafter"/>
</dbReference>
<feature type="compositionally biased region" description="Low complexity" evidence="1">
    <location>
        <begin position="842"/>
        <end position="854"/>
    </location>
</feature>
<feature type="compositionally biased region" description="Low complexity" evidence="1">
    <location>
        <begin position="655"/>
        <end position="666"/>
    </location>
</feature>
<dbReference type="AlphaFoldDB" id="A0AAD4FGH7"/>
<dbReference type="SMART" id="SM00325">
    <property type="entry name" value="RhoGEF"/>
    <property type="match status" value="1"/>
</dbReference>
<evidence type="ECO:0000313" key="4">
    <source>
        <dbReference type="EMBL" id="KAG9188960.1"/>
    </source>
</evidence>
<dbReference type="InterPro" id="IPR011993">
    <property type="entry name" value="PH-like_dom_sf"/>
</dbReference>
<dbReference type="PANTHER" id="PTHR47339">
    <property type="entry name" value="CELL DIVISION CONTROL PROTEIN 24"/>
    <property type="match status" value="1"/>
</dbReference>
<feature type="region of interest" description="Disordered" evidence="1">
    <location>
        <begin position="886"/>
        <end position="932"/>
    </location>
</feature>
<dbReference type="GO" id="GO:0031106">
    <property type="term" value="P:septin ring organization"/>
    <property type="evidence" value="ECO:0007669"/>
    <property type="project" value="TreeGrafter"/>
</dbReference>
<dbReference type="InterPro" id="IPR033511">
    <property type="entry name" value="Cdc24/Scd1_PH_dom"/>
</dbReference>
<dbReference type="SUPFAM" id="SSF50729">
    <property type="entry name" value="PH domain-like"/>
    <property type="match status" value="1"/>
</dbReference>
<feature type="region of interest" description="Disordered" evidence="1">
    <location>
        <begin position="803"/>
        <end position="831"/>
    </location>
</feature>
<comment type="caution">
    <text evidence="4">The sequence shown here is derived from an EMBL/GenBank/DDBJ whole genome shotgun (WGS) entry which is preliminary data.</text>
</comment>
<feature type="compositionally biased region" description="Polar residues" evidence="1">
    <location>
        <begin position="712"/>
        <end position="737"/>
    </location>
</feature>
<dbReference type="Pfam" id="PF06395">
    <property type="entry name" value="CDC24"/>
    <property type="match status" value="1"/>
</dbReference>
<feature type="compositionally biased region" description="Low complexity" evidence="1">
    <location>
        <begin position="66"/>
        <end position="78"/>
    </location>
</feature>
<dbReference type="SMART" id="SM00666">
    <property type="entry name" value="PB1"/>
    <property type="match status" value="1"/>
</dbReference>
<feature type="compositionally biased region" description="Polar residues" evidence="1">
    <location>
        <begin position="603"/>
        <end position="617"/>
    </location>
</feature>
<feature type="region of interest" description="Disordered" evidence="1">
    <location>
        <begin position="18"/>
        <end position="92"/>
    </location>
</feature>
<dbReference type="CDD" id="cd00160">
    <property type="entry name" value="RhoGEF"/>
    <property type="match status" value="1"/>
</dbReference>
<feature type="domain" description="PB1" evidence="3">
    <location>
        <begin position="939"/>
        <end position="1036"/>
    </location>
</feature>
<evidence type="ECO:0000313" key="5">
    <source>
        <dbReference type="Proteomes" id="UP001199106"/>
    </source>
</evidence>
<dbReference type="InterPro" id="IPR053026">
    <property type="entry name" value="CDC42_GEF"/>
</dbReference>
<feature type="compositionally biased region" description="Pro residues" evidence="1">
    <location>
        <begin position="815"/>
        <end position="830"/>
    </location>
</feature>
<dbReference type="GO" id="GO:0000935">
    <property type="term" value="C:division septum"/>
    <property type="evidence" value="ECO:0007669"/>
    <property type="project" value="TreeGrafter"/>
</dbReference>
<reference evidence="4" key="1">
    <citation type="submission" date="2021-07" db="EMBL/GenBank/DDBJ databases">
        <title>Genome Resource of American Ginseng Black Spot Pathogen Alternaria panax.</title>
        <authorList>
            <person name="Qiu C."/>
            <person name="Wang W."/>
            <person name="Liu Z."/>
        </authorList>
    </citation>
    <scope>NUCLEOTIDE SEQUENCE</scope>
    <source>
        <strain evidence="4">BNCC115425</strain>
    </source>
</reference>
<feature type="compositionally biased region" description="Acidic residues" evidence="1">
    <location>
        <begin position="630"/>
        <end position="643"/>
    </location>
</feature>
<dbReference type="InterPro" id="IPR053793">
    <property type="entry name" value="PB1-like"/>
</dbReference>
<dbReference type="CDD" id="cd05992">
    <property type="entry name" value="PB1"/>
    <property type="match status" value="1"/>
</dbReference>
<dbReference type="InterPro" id="IPR010481">
    <property type="entry name" value="Cdc24/Scd1_N"/>
</dbReference>
<name>A0AAD4FGH7_9PLEO</name>
<feature type="domain" description="DH" evidence="2">
    <location>
        <begin position="264"/>
        <end position="444"/>
    </location>
</feature>
<evidence type="ECO:0000259" key="3">
    <source>
        <dbReference type="PROSITE" id="PS51745"/>
    </source>
</evidence>
<dbReference type="GO" id="GO:0005085">
    <property type="term" value="F:guanyl-nucleotide exchange factor activity"/>
    <property type="evidence" value="ECO:0007669"/>
    <property type="project" value="InterPro"/>
</dbReference>
<dbReference type="InterPro" id="IPR000219">
    <property type="entry name" value="DH_dom"/>
</dbReference>
<dbReference type="Gene3D" id="1.20.900.10">
    <property type="entry name" value="Dbl homology (DH) domain"/>
    <property type="match status" value="1"/>
</dbReference>
<dbReference type="GO" id="GO:0030010">
    <property type="term" value="P:establishment of cell polarity"/>
    <property type="evidence" value="ECO:0007669"/>
    <property type="project" value="TreeGrafter"/>
</dbReference>
<dbReference type="PROSITE" id="PS51745">
    <property type="entry name" value="PB1"/>
    <property type="match status" value="1"/>
</dbReference>
<gene>
    <name evidence="4" type="ORF">G6011_05828</name>
</gene>
<keyword evidence="5" id="KW-1185">Reference proteome</keyword>
<dbReference type="InterPro" id="IPR000270">
    <property type="entry name" value="PB1_dom"/>
</dbReference>
<sequence>MEGGLSFHSGLVRAHTTFAVSHPPPPPPSKPLHTAHARMTSTGPPALMSHQSFQSTYSTYSHSSARDTQSTQATTSSTLFSPPPASTPVNGGPVEASDNVLNKRADKDTSLFQRCLTLQMRLRFIPGFDRWIAEEETKADDDADPVTLLWRTFRRGYPLMELYNALGPPTLLSIPSSKQDEKSLKKNEKMACYKFIQSCVAELGIPQESCFILGDLYGDDTTGFVKVTNVVNRVLDELVAQGKIAGVTAETLENADGVVTKRTQREHIIDELVKTERTYVQHLELLQEFKKLVEERGVISGDQVHDIFLNLNSLLDFQRRFLIRVEQTNAQHPDEQNWGNLFVLYKDAFKVYEPYIANQKKCEQIAMREFDKLKETGGPAEMRQMVESPTLLASFLLKPFQRLTKYPLLLQQLRDKGDLDEGRREDISRGIEAASSVLAGTNDAIAREERVEAVEELKTLVEDWKGHRIEGFGDLLLHGQYTVLKGESMSSKNEEREYKIYLFEMILLCCKEINVNKPKNKMSTRSLVTKDGKPKLQLKGRIFMQNVTETISLQKPGSYTCQIFWKGDPGIENFIIKFTSEETMKKWAMQVDTQRRVWKDQARTSASTTASKPSDTQFAYMRDQVLENPYQEDDDEDGDEDIDPVTGYPYSRQNTSTPSVRSRSTTGESVPHDAGSRVPPPRFPMGYNGQPPLTLRTQQIQDAANQESYFSPTAETPMQTPMSTHSNARSSQSSNGTFPFPRQAPPNGYSTEENNRHTAPAQSRHGSRGENVQHPQGRAMQRPSLPANATLSAQGRLRAASSPDINSHLQGQPRRAPPPSQPVPDVPPFPTHYAYNAAIVNRSNSNSPNNLPPRAATQSPAIQRDRLIQQRTAAELANANNEYHSTAMRRDPNYPPMRTMTPASSFERSQGTLTPASMDSRNMSPPLGPSDPSSNIPTQLKVKVHCPSAGSSMVLVVSTNISYQSLKDRIDAKLQRSTSVSLGSGQVKLKYLDSDNTYVSIQCDDDVAEAFENWMEQQSNVNAGAGLGEIELFCQR</sequence>
<dbReference type="PROSITE" id="PS50010">
    <property type="entry name" value="DH_2"/>
    <property type="match status" value="1"/>
</dbReference>
<feature type="region of interest" description="Disordered" evidence="1">
    <location>
        <begin position="598"/>
        <end position="693"/>
    </location>
</feature>
<dbReference type="Gene3D" id="2.30.29.30">
    <property type="entry name" value="Pleckstrin-homology domain (PH domain)/Phosphotyrosine-binding domain (PTB)"/>
    <property type="match status" value="1"/>
</dbReference>
<dbReference type="FunFam" id="2.30.29.30:FF:000364">
    <property type="entry name" value="Rho guanyl nucleotide exchange factor"/>
    <property type="match status" value="1"/>
</dbReference>
<dbReference type="Gene3D" id="3.10.20.90">
    <property type="entry name" value="Phosphatidylinositol 3-kinase Catalytic Subunit, Chain A, domain 1"/>
    <property type="match status" value="1"/>
</dbReference>
<feature type="compositionally biased region" description="Polar residues" evidence="1">
    <location>
        <begin position="39"/>
        <end position="62"/>
    </location>
</feature>
<dbReference type="SUPFAM" id="SSF54277">
    <property type="entry name" value="CAD &amp; PB1 domains"/>
    <property type="match status" value="1"/>
</dbReference>